<protein>
    <submittedName>
        <fullName evidence="1">Uncharacterized protein</fullName>
    </submittedName>
</protein>
<reference evidence="1 2" key="1">
    <citation type="submission" date="2015-09" db="EMBL/GenBank/DDBJ databases">
        <authorList>
            <consortium name="Pathogen Informatics"/>
        </authorList>
    </citation>
    <scope>NUCLEOTIDE SEQUENCE [LARGE SCALE GENOMIC DNA]</scope>
    <source>
        <strain evidence="1 2">2789STDY5608850</strain>
    </source>
</reference>
<dbReference type="AlphaFoldDB" id="A0A173WSZ8"/>
<accession>A0A173WSZ8</accession>
<organism evidence="1 2">
    <name type="scientific">Hungatella hathewayi</name>
    <dbReference type="NCBI Taxonomy" id="154046"/>
    <lineage>
        <taxon>Bacteria</taxon>
        <taxon>Bacillati</taxon>
        <taxon>Bacillota</taxon>
        <taxon>Clostridia</taxon>
        <taxon>Lachnospirales</taxon>
        <taxon>Lachnospiraceae</taxon>
        <taxon>Hungatella</taxon>
    </lineage>
</organism>
<dbReference type="Proteomes" id="UP000095651">
    <property type="component" value="Unassembled WGS sequence"/>
</dbReference>
<evidence type="ECO:0000313" key="1">
    <source>
        <dbReference type="EMBL" id="CUN41455.1"/>
    </source>
</evidence>
<dbReference type="EMBL" id="CYZE01000001">
    <property type="protein sequence ID" value="CUN41455.1"/>
    <property type="molecule type" value="Genomic_DNA"/>
</dbReference>
<proteinExistence type="predicted"/>
<evidence type="ECO:0000313" key="2">
    <source>
        <dbReference type="Proteomes" id="UP000095651"/>
    </source>
</evidence>
<sequence length="197" mass="23729">MLTDGFPARLYEDAAIVLSRISRNTYHDIPITETGKTCTYTLPDRQTVSFPYRIYYVDTYEDLCSGLSWTQRMICHAIFTRSFDGYLREKHVRAILMEDYPDWCFPYILKLSDEYVAEILELIYHEMAGKNTDRMKSFCRLNMNSFLLSHDRMISYWNEFYRHNCFHYRDYIGRKLFSECFGYTRSMERERKGITND</sequence>
<name>A0A173WSZ8_9FIRM</name>
<gene>
    <name evidence="1" type="ORF">ERS852407_00109</name>
</gene>
<dbReference type="RefSeq" id="WP_055652585.1">
    <property type="nucleotide sequence ID" value="NZ_CABIXC010000001.1"/>
</dbReference>